<feature type="compositionally biased region" description="Basic and acidic residues" evidence="1">
    <location>
        <begin position="403"/>
        <end position="413"/>
    </location>
</feature>
<evidence type="ECO:0000313" key="2">
    <source>
        <dbReference type="EMBL" id="KAK0391965.1"/>
    </source>
</evidence>
<evidence type="ECO:0000256" key="1">
    <source>
        <dbReference type="SAM" id="MobiDB-lite"/>
    </source>
</evidence>
<feature type="compositionally biased region" description="Basic and acidic residues" evidence="1">
    <location>
        <begin position="357"/>
        <end position="371"/>
    </location>
</feature>
<feature type="compositionally biased region" description="Basic and acidic residues" evidence="1">
    <location>
        <begin position="321"/>
        <end position="334"/>
    </location>
</feature>
<evidence type="ECO:0000313" key="3">
    <source>
        <dbReference type="Proteomes" id="UP001175261"/>
    </source>
</evidence>
<dbReference type="Proteomes" id="UP001175261">
    <property type="component" value="Unassembled WGS sequence"/>
</dbReference>
<feature type="region of interest" description="Disordered" evidence="1">
    <location>
        <begin position="353"/>
        <end position="382"/>
    </location>
</feature>
<keyword evidence="3" id="KW-1185">Reference proteome</keyword>
<feature type="region of interest" description="Disordered" evidence="1">
    <location>
        <begin position="305"/>
        <end position="334"/>
    </location>
</feature>
<sequence>MAGRIGSYWPPSGRSHSCLARSRSVAGLDPDSGCTWTANVHYNKAERGHPTPWLGCSPAFNHSIPSLSSLILVCGIFTQSHQSAPFSLTPYQPPSHTSCSRNVMKLLTAVTLAASVIGATAFENCVTKEAGGEVFFLCDKPRDAVGIGVKKELDAIGFKGYQWRQEDTGVADVVSDLKKRDPRNASPALEGRDTQRRSWWPSLPKVAYMYYKTPAKAPVQEEVKPDSDAEKKAPAAVAVEKERRSKWPFIPKTEYMYYKTPASAPVKAGVKADSDAEKKPPAPVAVEKERRSWWPFQPNSYMNYEQPPSAPVEEDNGLDSDAEKRAPVAVEKEKRSKWPFIPKTEYMYYKTPASAPAKEDVKADSDAEKKAPAPVAAKKEKRSRWPFIPKTEYMYYKTPTSQEGDKPDSDAQKKAPAPVAAKKEKRSRWPFIPKTEYMYYKTPTSQEGDKPASDA</sequence>
<name>A0AA39GR17_SARSR</name>
<proteinExistence type="predicted"/>
<accession>A0AA39GR17</accession>
<gene>
    <name evidence="2" type="ORF">NLU13_1463</name>
</gene>
<dbReference type="AlphaFoldDB" id="A0AA39GR17"/>
<protein>
    <submittedName>
        <fullName evidence="2">Uncharacterized protein</fullName>
    </submittedName>
</protein>
<organism evidence="2 3">
    <name type="scientific">Sarocladium strictum</name>
    <name type="common">Black bundle disease fungus</name>
    <name type="synonym">Acremonium strictum</name>
    <dbReference type="NCBI Taxonomy" id="5046"/>
    <lineage>
        <taxon>Eukaryota</taxon>
        <taxon>Fungi</taxon>
        <taxon>Dikarya</taxon>
        <taxon>Ascomycota</taxon>
        <taxon>Pezizomycotina</taxon>
        <taxon>Sordariomycetes</taxon>
        <taxon>Hypocreomycetidae</taxon>
        <taxon>Hypocreales</taxon>
        <taxon>Sarocladiaceae</taxon>
        <taxon>Sarocladium</taxon>
    </lineage>
</organism>
<reference evidence="2" key="1">
    <citation type="submission" date="2022-10" db="EMBL/GenBank/DDBJ databases">
        <title>Determination and structural analysis of whole genome sequence of Sarocladium strictum F4-1.</title>
        <authorList>
            <person name="Hu L."/>
            <person name="Jiang Y."/>
        </authorList>
    </citation>
    <scope>NUCLEOTIDE SEQUENCE</scope>
    <source>
        <strain evidence="2">F4-1</strain>
    </source>
</reference>
<comment type="caution">
    <text evidence="2">The sequence shown here is derived from an EMBL/GenBank/DDBJ whole genome shotgun (WGS) entry which is preliminary data.</text>
</comment>
<feature type="region of interest" description="Disordered" evidence="1">
    <location>
        <begin position="396"/>
        <end position="428"/>
    </location>
</feature>
<dbReference type="EMBL" id="JAPDFR010000001">
    <property type="protein sequence ID" value="KAK0391965.1"/>
    <property type="molecule type" value="Genomic_DNA"/>
</dbReference>